<proteinExistence type="predicted"/>
<dbReference type="SUPFAM" id="SSF51569">
    <property type="entry name" value="Aldolase"/>
    <property type="match status" value="1"/>
</dbReference>
<keyword evidence="2" id="KW-1185">Reference proteome</keyword>
<dbReference type="GO" id="GO:0003855">
    <property type="term" value="F:3-dehydroquinate dehydratase activity"/>
    <property type="evidence" value="ECO:0007669"/>
    <property type="project" value="InterPro"/>
</dbReference>
<evidence type="ECO:0000313" key="1">
    <source>
        <dbReference type="EMBL" id="RDI70169.1"/>
    </source>
</evidence>
<dbReference type="Proteomes" id="UP000255421">
    <property type="component" value="Unassembled WGS sequence"/>
</dbReference>
<dbReference type="InterPro" id="IPR013785">
    <property type="entry name" value="Aldolase_TIM"/>
</dbReference>
<protein>
    <submittedName>
        <fullName evidence="1">Type I 3-dehydroquinate dehydratase</fullName>
    </submittedName>
</protein>
<organism evidence="1 2">
    <name type="scientific">Halopelagius longus</name>
    <dbReference type="NCBI Taxonomy" id="1236180"/>
    <lineage>
        <taxon>Archaea</taxon>
        <taxon>Methanobacteriati</taxon>
        <taxon>Methanobacteriota</taxon>
        <taxon>Stenosarchaea group</taxon>
        <taxon>Halobacteria</taxon>
        <taxon>Halobacteriales</taxon>
        <taxon>Haloferacaceae</taxon>
    </lineage>
</organism>
<dbReference type="InterPro" id="IPR001381">
    <property type="entry name" value="DHquinase_I"/>
</dbReference>
<dbReference type="Gene3D" id="3.20.20.70">
    <property type="entry name" value="Aldolase class I"/>
    <property type="match status" value="1"/>
</dbReference>
<gene>
    <name evidence="1" type="ORF">DWB78_16260</name>
</gene>
<sequence length="81" mass="9006">MGVRSVSSYHDFEQTPRNEGLRRIITDCDSYGDLVKVVVFAENEQDTLSFLHCLNTASHRGVVIAGDSCGDVGKHRRVINL</sequence>
<dbReference type="Pfam" id="PF01487">
    <property type="entry name" value="DHquinase_I"/>
    <property type="match status" value="1"/>
</dbReference>
<dbReference type="AlphaFoldDB" id="A0A370IHI7"/>
<dbReference type="OrthoDB" id="34329at2157"/>
<evidence type="ECO:0000313" key="2">
    <source>
        <dbReference type="Proteomes" id="UP000255421"/>
    </source>
</evidence>
<accession>A0A370IHI7</accession>
<reference evidence="1 2" key="1">
    <citation type="submission" date="2018-07" db="EMBL/GenBank/DDBJ databases">
        <title>Genome sequence of extremly halophilic archaeon Halopelagius longus strain BC12-B1.</title>
        <authorList>
            <person name="Zhang X."/>
        </authorList>
    </citation>
    <scope>NUCLEOTIDE SEQUENCE [LARGE SCALE GENOMIC DNA]</scope>
    <source>
        <strain evidence="1 2">BC12-B1</strain>
    </source>
</reference>
<dbReference type="EMBL" id="QQST01000002">
    <property type="protein sequence ID" value="RDI70169.1"/>
    <property type="molecule type" value="Genomic_DNA"/>
</dbReference>
<comment type="caution">
    <text evidence="1">The sequence shown here is derived from an EMBL/GenBank/DDBJ whole genome shotgun (WGS) entry which is preliminary data.</text>
</comment>
<name>A0A370IHI7_9EURY</name>